<proteinExistence type="predicted"/>
<sequence length="300" mass="31300">MIDPQKFGSELADIVKFATAPLLARIEALEGQLKAACDRPVGPSPEALVAQLDAVEARAKAHADEAMQKAMAAIPASVEPPAPPEVPDIPALVAEAVQEAVKALPAPQDGKDGASVTPEDVMPALEKRVDDFLATIPAPKDGRDGVDGIDGTPGDKGEPGRDGLDVKDLFRADGGRLIAVMSDGTTKDLGAFVGKDGEPGRDGVDGRDGADGLGFEDMDFVTDDHGRVLAKFTRGDVVKSVRLPGIVDRGPYKAGEEYEKGDAVSYGGSLWIAQEPTGDKPDGSKAWRLSVKKGRDARGS</sequence>
<evidence type="ECO:0000256" key="1">
    <source>
        <dbReference type="SAM" id="MobiDB-lite"/>
    </source>
</evidence>
<protein>
    <recommendedName>
        <fullName evidence="4">Collagen-like protein</fullName>
    </recommendedName>
</protein>
<dbReference type="Gene3D" id="2.10.10.20">
    <property type="entry name" value="Carbohydrate-binding module superfamily 5/12"/>
    <property type="match status" value="1"/>
</dbReference>
<evidence type="ECO:0000313" key="3">
    <source>
        <dbReference type="Proteomes" id="UP000191257"/>
    </source>
</evidence>
<dbReference type="KEGG" id="pye:A6J80_17415"/>
<accession>A0A1V0GVQ1</accession>
<dbReference type="EMBL" id="CP020442">
    <property type="protein sequence ID" value="ARC37892.1"/>
    <property type="molecule type" value="Genomic_DNA"/>
</dbReference>
<reference evidence="2" key="1">
    <citation type="submission" date="2017-12" db="EMBL/GenBank/DDBJ databases">
        <title>FDA dAtabase for Regulatory Grade micrObial Sequences (FDA-ARGOS): Supporting development and validation of Infectious Disease Dx tests.</title>
        <authorList>
            <person name="Campos J."/>
            <person name="Goldberg B."/>
            <person name="Tallon L."/>
            <person name="Sadzewicz L."/>
            <person name="Sengamalay N."/>
            <person name="Ott S."/>
            <person name="Godinez A."/>
            <person name="Nagaraj S."/>
            <person name="Vyas G."/>
            <person name="Aluvathingal J."/>
            <person name="Nadendla S."/>
            <person name="Geyer C."/>
            <person name="Nandy P."/>
            <person name="Hobson J."/>
            <person name="Sichtig H."/>
        </authorList>
    </citation>
    <scope>NUCLEOTIDE SEQUENCE</scope>
    <source>
        <strain evidence="2">FDAARGOS_252</strain>
    </source>
</reference>
<organism evidence="2 3">
    <name type="scientific">Paracoccus yeei</name>
    <dbReference type="NCBI Taxonomy" id="147645"/>
    <lineage>
        <taxon>Bacteria</taxon>
        <taxon>Pseudomonadati</taxon>
        <taxon>Pseudomonadota</taxon>
        <taxon>Alphaproteobacteria</taxon>
        <taxon>Rhodobacterales</taxon>
        <taxon>Paracoccaceae</taxon>
        <taxon>Paracoccus</taxon>
    </lineage>
</organism>
<evidence type="ECO:0000313" key="2">
    <source>
        <dbReference type="EMBL" id="ARC37892.1"/>
    </source>
</evidence>
<feature type="region of interest" description="Disordered" evidence="1">
    <location>
        <begin position="274"/>
        <end position="300"/>
    </location>
</feature>
<evidence type="ECO:0008006" key="4">
    <source>
        <dbReference type="Google" id="ProtNLM"/>
    </source>
</evidence>
<dbReference type="STRING" id="147645.A6J80_17415"/>
<gene>
    <name evidence="2" type="ORF">A6J80_17415</name>
</gene>
<dbReference type="Proteomes" id="UP000191257">
    <property type="component" value="Chromosome"/>
</dbReference>
<name>A0A1V0GVQ1_9RHOB</name>
<dbReference type="AlphaFoldDB" id="A0A1V0GVQ1"/>
<dbReference type="RefSeq" id="WP_080622353.1">
    <property type="nucleotide sequence ID" value="NZ_CAWMZI010000001.1"/>
</dbReference>
<feature type="compositionally biased region" description="Basic and acidic residues" evidence="1">
    <location>
        <begin position="153"/>
        <end position="164"/>
    </location>
</feature>
<feature type="region of interest" description="Disordered" evidence="1">
    <location>
        <begin position="136"/>
        <end position="164"/>
    </location>
</feature>
<keyword evidence="3" id="KW-1185">Reference proteome</keyword>